<sequence length="81" mass="9571">MHHGHWKKVPYFYGGPGISGRLATRQKHYIEHFFKSNKKQTTVSHKMLLFCYILVQIELSLKIMDNHFASRLQCIDPDKLL</sequence>
<name>A0A8J6BAD5_ELECQ</name>
<accession>A0A8J6BAD5</accession>
<keyword evidence="2" id="KW-1185">Reference proteome</keyword>
<dbReference type="EMBL" id="WNTK01025603">
    <property type="protein sequence ID" value="KAG9461239.1"/>
    <property type="molecule type" value="Genomic_DNA"/>
</dbReference>
<proteinExistence type="predicted"/>
<protein>
    <submittedName>
        <fullName evidence="1">Uncharacterized protein</fullName>
    </submittedName>
</protein>
<dbReference type="AlphaFoldDB" id="A0A8J6BAD5"/>
<organism evidence="1 2">
    <name type="scientific">Eleutherodactylus coqui</name>
    <name type="common">Puerto Rican coqui</name>
    <dbReference type="NCBI Taxonomy" id="57060"/>
    <lineage>
        <taxon>Eukaryota</taxon>
        <taxon>Metazoa</taxon>
        <taxon>Chordata</taxon>
        <taxon>Craniata</taxon>
        <taxon>Vertebrata</taxon>
        <taxon>Euteleostomi</taxon>
        <taxon>Amphibia</taxon>
        <taxon>Batrachia</taxon>
        <taxon>Anura</taxon>
        <taxon>Neobatrachia</taxon>
        <taxon>Hyloidea</taxon>
        <taxon>Eleutherodactylidae</taxon>
        <taxon>Eleutherodactylinae</taxon>
        <taxon>Eleutherodactylus</taxon>
        <taxon>Eleutherodactylus</taxon>
    </lineage>
</organism>
<comment type="caution">
    <text evidence="1">The sequence shown here is derived from an EMBL/GenBank/DDBJ whole genome shotgun (WGS) entry which is preliminary data.</text>
</comment>
<evidence type="ECO:0000313" key="2">
    <source>
        <dbReference type="Proteomes" id="UP000770717"/>
    </source>
</evidence>
<gene>
    <name evidence="1" type="ORF">GDO78_017560</name>
</gene>
<reference evidence="1" key="1">
    <citation type="thesis" date="2020" institute="ProQuest LLC" country="789 East Eisenhower Parkway, Ann Arbor, MI, USA">
        <title>Comparative Genomics and Chromosome Evolution.</title>
        <authorList>
            <person name="Mudd A.B."/>
        </authorList>
    </citation>
    <scope>NUCLEOTIDE SEQUENCE</scope>
    <source>
        <strain evidence="1">HN-11 Male</strain>
        <tissue evidence="1">Kidney and liver</tissue>
    </source>
</reference>
<dbReference type="Proteomes" id="UP000770717">
    <property type="component" value="Unassembled WGS sequence"/>
</dbReference>
<evidence type="ECO:0000313" key="1">
    <source>
        <dbReference type="EMBL" id="KAG9461239.1"/>
    </source>
</evidence>